<evidence type="ECO:0000256" key="1">
    <source>
        <dbReference type="ARBA" id="ARBA00010458"/>
    </source>
</evidence>
<reference evidence="5 6" key="1">
    <citation type="journal article" date="2013" name="J. Microbiol.">
        <title>Lysinibacillus chungkukjangi sp. nov., isolated from Chungkukjang, Korean fermented soybean food.</title>
        <authorList>
            <person name="Kim S.J."/>
            <person name="Jang Y.H."/>
            <person name="Hamada M."/>
            <person name="Ahn J.H."/>
            <person name="Weon H.Y."/>
            <person name="Suzuki K."/>
            <person name="Whang K.S."/>
            <person name="Kwon S.W."/>
        </authorList>
    </citation>
    <scope>NUCLEOTIDE SEQUENCE [LARGE SCALE GENOMIC DNA]</scope>
    <source>
        <strain evidence="5 6">MCCC 1A12701</strain>
    </source>
</reference>
<comment type="caution">
    <text evidence="5">The sequence shown here is derived from an EMBL/GenBank/DDBJ whole genome shotgun (WGS) entry which is preliminary data.</text>
</comment>
<evidence type="ECO:0000256" key="2">
    <source>
        <dbReference type="ARBA" id="ARBA00022801"/>
    </source>
</evidence>
<dbReference type="CDD" id="cd03442">
    <property type="entry name" value="BFIT_BACH"/>
    <property type="match status" value="1"/>
</dbReference>
<feature type="domain" description="HotDog ACOT-type" evidence="4">
    <location>
        <begin position="9"/>
        <end position="121"/>
    </location>
</feature>
<evidence type="ECO:0000313" key="5">
    <source>
        <dbReference type="EMBL" id="RQW71533.1"/>
    </source>
</evidence>
<keyword evidence="6" id="KW-1185">Reference proteome</keyword>
<dbReference type="InterPro" id="IPR040170">
    <property type="entry name" value="Cytosol_ACT"/>
</dbReference>
<keyword evidence="2 3" id="KW-0378">Hydrolase</keyword>
<dbReference type="PANTHER" id="PTHR11049">
    <property type="entry name" value="ACYL COENZYME A THIOESTER HYDROLASE"/>
    <property type="match status" value="1"/>
</dbReference>
<comment type="similarity">
    <text evidence="1">Belongs to the acyl coenzyme A hydrolase family.</text>
</comment>
<evidence type="ECO:0000313" key="6">
    <source>
        <dbReference type="Proteomes" id="UP000274033"/>
    </source>
</evidence>
<dbReference type="PROSITE" id="PS51770">
    <property type="entry name" value="HOTDOG_ACOT"/>
    <property type="match status" value="1"/>
</dbReference>
<dbReference type="InterPro" id="IPR029069">
    <property type="entry name" value="HotDog_dom_sf"/>
</dbReference>
<dbReference type="OrthoDB" id="9791628at2"/>
<evidence type="ECO:0000256" key="3">
    <source>
        <dbReference type="PROSITE-ProRule" id="PRU01106"/>
    </source>
</evidence>
<dbReference type="GO" id="GO:0009062">
    <property type="term" value="P:fatty acid catabolic process"/>
    <property type="evidence" value="ECO:0007669"/>
    <property type="project" value="TreeGrafter"/>
</dbReference>
<organism evidence="5 6">
    <name type="scientific">Lysinibacillus composti</name>
    <dbReference type="NCBI Taxonomy" id="720633"/>
    <lineage>
        <taxon>Bacteria</taxon>
        <taxon>Bacillati</taxon>
        <taxon>Bacillota</taxon>
        <taxon>Bacilli</taxon>
        <taxon>Bacillales</taxon>
        <taxon>Bacillaceae</taxon>
        <taxon>Lysinibacillus</taxon>
    </lineage>
</organism>
<dbReference type="SUPFAM" id="SSF54637">
    <property type="entry name" value="Thioesterase/thiol ester dehydrase-isomerase"/>
    <property type="match status" value="1"/>
</dbReference>
<dbReference type="Pfam" id="PF03061">
    <property type="entry name" value="4HBT"/>
    <property type="match status" value="1"/>
</dbReference>
<dbReference type="GO" id="GO:0005829">
    <property type="term" value="C:cytosol"/>
    <property type="evidence" value="ECO:0007669"/>
    <property type="project" value="TreeGrafter"/>
</dbReference>
<dbReference type="GO" id="GO:0052816">
    <property type="term" value="F:long-chain fatty acyl-CoA hydrolase activity"/>
    <property type="evidence" value="ECO:0007669"/>
    <property type="project" value="TreeGrafter"/>
</dbReference>
<sequence length="183" mass="21016">MEMETKFCRESRVLRSSRVFPNDFNNHNTLFGGRLLSDMDQVASITAAKHSRRECVTVSVDGVEFLHPIRPQESVCFESFVIWTKRSSLEIFIKVHAEDLRTGQSKIAAISYFTFVALDENKKPTPVPKVIPETAEEKYLHERAKYRAALRTEKIEVNKEIVSYLKEHGTSPKVIMDYSEGEC</sequence>
<dbReference type="InterPro" id="IPR033120">
    <property type="entry name" value="HOTDOG_ACOT"/>
</dbReference>
<name>A0A3N9U4I7_9BACI</name>
<dbReference type="AlphaFoldDB" id="A0A3N9U4I7"/>
<dbReference type="PANTHER" id="PTHR11049:SF24">
    <property type="entry name" value="CYTOSOLIC ACYL COENZYME A THIOESTER HYDROLASE"/>
    <property type="match status" value="1"/>
</dbReference>
<evidence type="ECO:0000259" key="4">
    <source>
        <dbReference type="PROSITE" id="PS51770"/>
    </source>
</evidence>
<dbReference type="GO" id="GO:0006637">
    <property type="term" value="P:acyl-CoA metabolic process"/>
    <property type="evidence" value="ECO:0007669"/>
    <property type="project" value="TreeGrafter"/>
</dbReference>
<dbReference type="InterPro" id="IPR006683">
    <property type="entry name" value="Thioestr_dom"/>
</dbReference>
<dbReference type="EMBL" id="RRCT01000033">
    <property type="protein sequence ID" value="RQW71533.1"/>
    <property type="molecule type" value="Genomic_DNA"/>
</dbReference>
<dbReference type="Proteomes" id="UP000274033">
    <property type="component" value="Unassembled WGS sequence"/>
</dbReference>
<proteinExistence type="inferred from homology"/>
<dbReference type="Gene3D" id="3.10.129.10">
    <property type="entry name" value="Hotdog Thioesterase"/>
    <property type="match status" value="1"/>
</dbReference>
<accession>A0A3N9U4I7</accession>
<gene>
    <name evidence="5" type="ORF">EBB45_19310</name>
</gene>
<protein>
    <submittedName>
        <fullName evidence="5">Acyl-CoA thioesterase</fullName>
    </submittedName>
</protein>